<dbReference type="Proteomes" id="UP001057402">
    <property type="component" value="Chromosome 4"/>
</dbReference>
<dbReference type="EMBL" id="CM042883">
    <property type="protein sequence ID" value="KAI4372761.1"/>
    <property type="molecule type" value="Genomic_DNA"/>
</dbReference>
<sequence length="102" mass="11676">MGGAAERIDTKEWASNVTSAFLHILLEKLKQVGERPLKTTIWQEIDKVLNEQIGGESYGIDCLRGKYHRLRIIHREFSILLNHTGVGWDPIHNTVTAPEEVW</sequence>
<evidence type="ECO:0000313" key="2">
    <source>
        <dbReference type="Proteomes" id="UP001057402"/>
    </source>
</evidence>
<organism evidence="1 2">
    <name type="scientific">Melastoma candidum</name>
    <dbReference type="NCBI Taxonomy" id="119954"/>
    <lineage>
        <taxon>Eukaryota</taxon>
        <taxon>Viridiplantae</taxon>
        <taxon>Streptophyta</taxon>
        <taxon>Embryophyta</taxon>
        <taxon>Tracheophyta</taxon>
        <taxon>Spermatophyta</taxon>
        <taxon>Magnoliopsida</taxon>
        <taxon>eudicotyledons</taxon>
        <taxon>Gunneridae</taxon>
        <taxon>Pentapetalae</taxon>
        <taxon>rosids</taxon>
        <taxon>malvids</taxon>
        <taxon>Myrtales</taxon>
        <taxon>Melastomataceae</taxon>
        <taxon>Melastomatoideae</taxon>
        <taxon>Melastomateae</taxon>
        <taxon>Melastoma</taxon>
    </lineage>
</organism>
<comment type="caution">
    <text evidence="1">The sequence shown here is derived from an EMBL/GenBank/DDBJ whole genome shotgun (WGS) entry which is preliminary data.</text>
</comment>
<keyword evidence="2" id="KW-1185">Reference proteome</keyword>
<protein>
    <submittedName>
        <fullName evidence="1">Uncharacterized protein</fullName>
    </submittedName>
</protein>
<name>A0ACB9R3A9_9MYRT</name>
<reference evidence="2" key="1">
    <citation type="journal article" date="2023" name="Front. Plant Sci.">
        <title>Chromosomal-level genome assembly of Melastoma candidum provides insights into trichome evolution.</title>
        <authorList>
            <person name="Zhong Y."/>
            <person name="Wu W."/>
            <person name="Sun C."/>
            <person name="Zou P."/>
            <person name="Liu Y."/>
            <person name="Dai S."/>
            <person name="Zhou R."/>
        </authorList>
    </citation>
    <scope>NUCLEOTIDE SEQUENCE [LARGE SCALE GENOMIC DNA]</scope>
</reference>
<evidence type="ECO:0000313" key="1">
    <source>
        <dbReference type="EMBL" id="KAI4372761.1"/>
    </source>
</evidence>
<gene>
    <name evidence="1" type="ORF">MLD38_010955</name>
</gene>
<accession>A0ACB9R3A9</accession>
<proteinExistence type="predicted"/>